<dbReference type="AlphaFoldDB" id="A0A4Y7QL43"/>
<gene>
    <name evidence="2" type="ORF">BD410DRAFT_781699</name>
</gene>
<feature type="region of interest" description="Disordered" evidence="1">
    <location>
        <begin position="1"/>
        <end position="22"/>
    </location>
</feature>
<dbReference type="EMBL" id="ML170158">
    <property type="protein sequence ID" value="TDL27802.1"/>
    <property type="molecule type" value="Genomic_DNA"/>
</dbReference>
<feature type="compositionally biased region" description="Polar residues" evidence="1">
    <location>
        <begin position="55"/>
        <end position="69"/>
    </location>
</feature>
<evidence type="ECO:0000256" key="1">
    <source>
        <dbReference type="SAM" id="MobiDB-lite"/>
    </source>
</evidence>
<accession>A0A4Y7QL43</accession>
<feature type="compositionally biased region" description="Acidic residues" evidence="1">
    <location>
        <begin position="7"/>
        <end position="19"/>
    </location>
</feature>
<evidence type="ECO:0000313" key="2">
    <source>
        <dbReference type="EMBL" id="TDL27802.1"/>
    </source>
</evidence>
<dbReference type="VEuPathDB" id="FungiDB:BD410DRAFT_781699"/>
<organism evidence="2 3">
    <name type="scientific">Rickenella mellea</name>
    <dbReference type="NCBI Taxonomy" id="50990"/>
    <lineage>
        <taxon>Eukaryota</taxon>
        <taxon>Fungi</taxon>
        <taxon>Dikarya</taxon>
        <taxon>Basidiomycota</taxon>
        <taxon>Agaricomycotina</taxon>
        <taxon>Agaricomycetes</taxon>
        <taxon>Hymenochaetales</taxon>
        <taxon>Rickenellaceae</taxon>
        <taxon>Rickenella</taxon>
    </lineage>
</organism>
<proteinExistence type="predicted"/>
<feature type="region of interest" description="Disordered" evidence="1">
    <location>
        <begin position="34"/>
        <end position="73"/>
    </location>
</feature>
<protein>
    <submittedName>
        <fullName evidence="2">Uncharacterized protein</fullName>
    </submittedName>
</protein>
<evidence type="ECO:0000313" key="3">
    <source>
        <dbReference type="Proteomes" id="UP000294933"/>
    </source>
</evidence>
<keyword evidence="3" id="KW-1185">Reference proteome</keyword>
<feature type="compositionally biased region" description="Basic and acidic residues" evidence="1">
    <location>
        <begin position="45"/>
        <end position="54"/>
    </location>
</feature>
<sequence length="219" mass="24249">MIVIDLTVDDTDDDAEAEDLDRRGCKRQRVHCTVEKPEPSAAHSEVMEKKRTVKTESLASPQRHSNSAERNGAANKYRKGMLAMEDDGEPASSTALVSSSDPLAKTYEEMRRSDSPCAWRTPVFMRTPIGHASRVVSPQKPLNSKRKPSAGSRMTCPPKTIETRTPIGHRYRDVNVQNTPMDKTHAKAKGHASISIVPQTPLSSVPALAQKRCKRTQHL</sequence>
<reference evidence="2 3" key="1">
    <citation type="submission" date="2018-06" db="EMBL/GenBank/DDBJ databases">
        <title>A transcriptomic atlas of mushroom development highlights an independent origin of complex multicellularity.</title>
        <authorList>
            <consortium name="DOE Joint Genome Institute"/>
            <person name="Krizsan K."/>
            <person name="Almasi E."/>
            <person name="Merenyi Z."/>
            <person name="Sahu N."/>
            <person name="Viragh M."/>
            <person name="Koszo T."/>
            <person name="Mondo S."/>
            <person name="Kiss B."/>
            <person name="Balint B."/>
            <person name="Kues U."/>
            <person name="Barry K."/>
            <person name="Hegedus J.C."/>
            <person name="Henrissat B."/>
            <person name="Johnson J."/>
            <person name="Lipzen A."/>
            <person name="Ohm R."/>
            <person name="Nagy I."/>
            <person name="Pangilinan J."/>
            <person name="Yan J."/>
            <person name="Xiong Y."/>
            <person name="Grigoriev I.V."/>
            <person name="Hibbett D.S."/>
            <person name="Nagy L.G."/>
        </authorList>
    </citation>
    <scope>NUCLEOTIDE SEQUENCE [LARGE SCALE GENOMIC DNA]</scope>
    <source>
        <strain evidence="2 3">SZMC22713</strain>
    </source>
</reference>
<name>A0A4Y7QL43_9AGAM</name>
<feature type="region of interest" description="Disordered" evidence="1">
    <location>
        <begin position="134"/>
        <end position="164"/>
    </location>
</feature>
<dbReference type="Proteomes" id="UP000294933">
    <property type="component" value="Unassembled WGS sequence"/>
</dbReference>